<evidence type="ECO:0000313" key="5">
    <source>
        <dbReference type="Proteomes" id="UP000077071"/>
    </source>
</evidence>
<dbReference type="InterPro" id="IPR036426">
    <property type="entry name" value="Bulb-type_lectin_dom_sf"/>
</dbReference>
<feature type="region of interest" description="Disordered" evidence="2">
    <location>
        <begin position="1"/>
        <end position="90"/>
    </location>
</feature>
<proteinExistence type="predicted"/>
<dbReference type="SUPFAM" id="SSF51110">
    <property type="entry name" value="alpha-D-mannose-specific plant lectins"/>
    <property type="match status" value="4"/>
</dbReference>
<dbReference type="KEGG" id="rtn:A6122_1610"/>
<dbReference type="PANTHER" id="PTHR47976">
    <property type="entry name" value="G-TYPE LECTIN S-RECEPTOR-LIKE SERINE/THREONINE-PROTEIN KINASE SD2-5"/>
    <property type="match status" value="1"/>
</dbReference>
<dbReference type="PROSITE" id="PS50927">
    <property type="entry name" value="BULB_LECTIN"/>
    <property type="match status" value="3"/>
</dbReference>
<dbReference type="OrthoDB" id="516973at2"/>
<keyword evidence="1" id="KW-0732">Signal</keyword>
<evidence type="ECO:0000313" key="4">
    <source>
        <dbReference type="EMBL" id="AND16745.1"/>
    </source>
</evidence>
<evidence type="ECO:0000256" key="1">
    <source>
        <dbReference type="ARBA" id="ARBA00022729"/>
    </source>
</evidence>
<feature type="compositionally biased region" description="Low complexity" evidence="2">
    <location>
        <begin position="62"/>
        <end position="85"/>
    </location>
</feature>
<dbReference type="SMART" id="SM00108">
    <property type="entry name" value="B_lectin"/>
    <property type="match status" value="3"/>
</dbReference>
<dbReference type="STRING" id="33888.A6122_1610"/>
<reference evidence="4 5" key="1">
    <citation type="submission" date="2016-05" db="EMBL/GenBank/DDBJ databases">
        <title>Complete genome sequence of Rathayibacter tritici NCPPB 1953.</title>
        <authorList>
            <person name="Park J."/>
            <person name="Lee H.-H."/>
            <person name="Lee S.-W."/>
            <person name="Seo Y.-S."/>
        </authorList>
    </citation>
    <scope>NUCLEOTIDE SEQUENCE [LARGE SCALE GENOMIC DNA]</scope>
    <source>
        <strain evidence="4 5">NCPPB 1953</strain>
    </source>
</reference>
<evidence type="ECO:0000259" key="3">
    <source>
        <dbReference type="PROSITE" id="PS50927"/>
    </source>
</evidence>
<feature type="domain" description="Bulb-type lectin" evidence="3">
    <location>
        <begin position="214"/>
        <end position="320"/>
    </location>
</feature>
<dbReference type="Proteomes" id="UP000077071">
    <property type="component" value="Chromosome"/>
</dbReference>
<accession>A0A169C0B9</accession>
<gene>
    <name evidence="4" type="ORF">A6122_1610</name>
</gene>
<dbReference type="RefSeq" id="WP_157593793.1">
    <property type="nucleotide sequence ID" value="NZ_CP015515.1"/>
</dbReference>
<keyword evidence="5" id="KW-1185">Reference proteome</keyword>
<sequence>MTLGRRAVQASSTPSPGPVGHSRKSCDDASPLPPPPRLRAGRSRRDQRAAFGATPALAAENPQQPLSSSQQSPADLAPASDSPDATQQSARATVTYYDALVGGERLTAGQKIASGAGGYEFRMQSDGNAVTSDAQGRASFSTGTQGRGSYISMQKNGELVVYSARNVAVWSTTTTNEAGASVIIQGDGNLVVYRENGSPAWASNVRRTIPEPVTDTLFSEQNLRPVHQLTSADGRFRAVMQSDGNFVGYGPQGVVWSVGTSGKGNRVALQKDGNIVIYGADESVKWFSGTSGRNLRLGVNNAGSLILVDRDDDVLWTSQAAFPSSTLSAANSLEAGSFLRSANGVYRAVMQADGNFVLYGKNGPLWATKTSRSGAFFAIDTGGELAVGTETTSGWSAVPPASAAGPFRLVLQDDGNLVEYDSRRAVWSVR</sequence>
<dbReference type="AlphaFoldDB" id="A0A169C0B9"/>
<protein>
    <recommendedName>
        <fullName evidence="3">Bulb-type lectin domain-containing protein</fullName>
    </recommendedName>
</protein>
<dbReference type="PANTHER" id="PTHR47976:SF115">
    <property type="entry name" value="RECEPTOR-LIKE SERINE_THREONINE-PROTEIN KINASE"/>
    <property type="match status" value="1"/>
</dbReference>
<dbReference type="PATRIC" id="fig|33888.3.peg.1768"/>
<dbReference type="InterPro" id="IPR001480">
    <property type="entry name" value="Bulb-type_lectin_dom"/>
</dbReference>
<organism evidence="4 5">
    <name type="scientific">Rathayibacter tritici</name>
    <dbReference type="NCBI Taxonomy" id="33888"/>
    <lineage>
        <taxon>Bacteria</taxon>
        <taxon>Bacillati</taxon>
        <taxon>Actinomycetota</taxon>
        <taxon>Actinomycetes</taxon>
        <taxon>Micrococcales</taxon>
        <taxon>Microbacteriaceae</taxon>
        <taxon>Rathayibacter</taxon>
    </lineage>
</organism>
<dbReference type="Gene3D" id="2.90.10.10">
    <property type="entry name" value="Bulb-type lectin domain"/>
    <property type="match status" value="5"/>
</dbReference>
<dbReference type="CDD" id="cd00028">
    <property type="entry name" value="B_lectin"/>
    <property type="match status" value="1"/>
</dbReference>
<dbReference type="InterPro" id="IPR051343">
    <property type="entry name" value="G-type_lectin_kinases/EP1-like"/>
</dbReference>
<dbReference type="EMBL" id="CP015515">
    <property type="protein sequence ID" value="AND16745.1"/>
    <property type="molecule type" value="Genomic_DNA"/>
</dbReference>
<evidence type="ECO:0000256" key="2">
    <source>
        <dbReference type="SAM" id="MobiDB-lite"/>
    </source>
</evidence>
<feature type="domain" description="Bulb-type lectin" evidence="3">
    <location>
        <begin position="97"/>
        <end position="205"/>
    </location>
</feature>
<name>A0A169C0B9_9MICO</name>
<feature type="domain" description="Bulb-type lectin" evidence="3">
    <location>
        <begin position="324"/>
        <end position="430"/>
    </location>
</feature>